<proteinExistence type="predicted"/>
<gene>
    <name evidence="1" type="ORF">SLEP1_g46127</name>
</gene>
<comment type="caution">
    <text evidence="1">The sequence shown here is derived from an EMBL/GenBank/DDBJ whole genome shotgun (WGS) entry which is preliminary data.</text>
</comment>
<keyword evidence="2" id="KW-1185">Reference proteome</keyword>
<organism evidence="1 2">
    <name type="scientific">Rubroshorea leprosula</name>
    <dbReference type="NCBI Taxonomy" id="152421"/>
    <lineage>
        <taxon>Eukaryota</taxon>
        <taxon>Viridiplantae</taxon>
        <taxon>Streptophyta</taxon>
        <taxon>Embryophyta</taxon>
        <taxon>Tracheophyta</taxon>
        <taxon>Spermatophyta</taxon>
        <taxon>Magnoliopsida</taxon>
        <taxon>eudicotyledons</taxon>
        <taxon>Gunneridae</taxon>
        <taxon>Pentapetalae</taxon>
        <taxon>rosids</taxon>
        <taxon>malvids</taxon>
        <taxon>Malvales</taxon>
        <taxon>Dipterocarpaceae</taxon>
        <taxon>Rubroshorea</taxon>
    </lineage>
</organism>
<sequence length="41" mass="4653">MHRRRLTVGSVALRSGSVCSGSDSNMRRDLAHYRLRQQASH</sequence>
<dbReference type="EMBL" id="BPVZ01000126">
    <property type="protein sequence ID" value="GKV38192.1"/>
    <property type="molecule type" value="Genomic_DNA"/>
</dbReference>
<protein>
    <submittedName>
        <fullName evidence="1">Uncharacterized protein</fullName>
    </submittedName>
</protein>
<dbReference type="AlphaFoldDB" id="A0AAV5LLW0"/>
<evidence type="ECO:0000313" key="1">
    <source>
        <dbReference type="EMBL" id="GKV38192.1"/>
    </source>
</evidence>
<accession>A0AAV5LLW0</accession>
<evidence type="ECO:0000313" key="2">
    <source>
        <dbReference type="Proteomes" id="UP001054252"/>
    </source>
</evidence>
<reference evidence="1 2" key="1">
    <citation type="journal article" date="2021" name="Commun. Biol.">
        <title>The genome of Shorea leprosula (Dipterocarpaceae) highlights the ecological relevance of drought in aseasonal tropical rainforests.</title>
        <authorList>
            <person name="Ng K.K.S."/>
            <person name="Kobayashi M.J."/>
            <person name="Fawcett J.A."/>
            <person name="Hatakeyama M."/>
            <person name="Paape T."/>
            <person name="Ng C.H."/>
            <person name="Ang C.C."/>
            <person name="Tnah L.H."/>
            <person name="Lee C.T."/>
            <person name="Nishiyama T."/>
            <person name="Sese J."/>
            <person name="O'Brien M.J."/>
            <person name="Copetti D."/>
            <person name="Mohd Noor M.I."/>
            <person name="Ong R.C."/>
            <person name="Putra M."/>
            <person name="Sireger I.Z."/>
            <person name="Indrioko S."/>
            <person name="Kosugi Y."/>
            <person name="Izuno A."/>
            <person name="Isagi Y."/>
            <person name="Lee S.L."/>
            <person name="Shimizu K.K."/>
        </authorList>
    </citation>
    <scope>NUCLEOTIDE SEQUENCE [LARGE SCALE GENOMIC DNA]</scope>
    <source>
        <strain evidence="1">214</strain>
    </source>
</reference>
<dbReference type="Proteomes" id="UP001054252">
    <property type="component" value="Unassembled WGS sequence"/>
</dbReference>
<name>A0AAV5LLW0_9ROSI</name>